<comment type="caution">
    <text evidence="3">The sequence shown here is derived from an EMBL/GenBank/DDBJ whole genome shotgun (WGS) entry which is preliminary data.</text>
</comment>
<dbReference type="AlphaFoldDB" id="A0A9P4JJE4"/>
<proteinExistence type="inferred from homology"/>
<dbReference type="Gene3D" id="3.10.310.10">
    <property type="entry name" value="Diaminopimelate Epimerase, Chain A, domain 1"/>
    <property type="match status" value="2"/>
</dbReference>
<keyword evidence="4" id="KW-1185">Reference proteome</keyword>
<protein>
    <submittedName>
        <fullName evidence="3">DUF453-domain-containing protein</fullName>
    </submittedName>
</protein>
<dbReference type="InterPro" id="IPR007400">
    <property type="entry name" value="PrpF-like"/>
</dbReference>
<dbReference type="EMBL" id="ML994018">
    <property type="protein sequence ID" value="KAF2200521.1"/>
    <property type="molecule type" value="Genomic_DNA"/>
</dbReference>
<dbReference type="SUPFAM" id="SSF54506">
    <property type="entry name" value="Diaminopimelate epimerase-like"/>
    <property type="match status" value="2"/>
</dbReference>
<dbReference type="OrthoDB" id="10267539at2759"/>
<name>A0A9P4JJE4_9PLEO</name>
<comment type="similarity">
    <text evidence="1">Belongs to the PrpF family.</text>
</comment>
<dbReference type="Pfam" id="PF04303">
    <property type="entry name" value="PrpF"/>
    <property type="match status" value="1"/>
</dbReference>
<dbReference type="GO" id="GO:0016853">
    <property type="term" value="F:isomerase activity"/>
    <property type="evidence" value="ECO:0007669"/>
    <property type="project" value="UniProtKB-KW"/>
</dbReference>
<dbReference type="PANTHER" id="PTHR43709:SF2">
    <property type="entry name" value="DUF453 DOMAIN PROTEIN (AFU_ORTHOLOGUE AFUA_6G00360)"/>
    <property type="match status" value="1"/>
</dbReference>
<accession>A0A9P4JJE4</accession>
<dbReference type="Proteomes" id="UP000799536">
    <property type="component" value="Unassembled WGS sequence"/>
</dbReference>
<sequence>MQRSTIAAYYRGGTSRAVIFQTKDLPRDRSKWGPIFLQVMGSPDPYGRQLDGMGAGVSSLSKICLVEPSEREDADVDYTFVGIGIERDEVDMAGNCGNMSSAIGPYAFNERLLKNCDYGAEGEVGVRIFNTNTGVIIKSIFGVANGQAMVEGAYKIDGVAGSGSRIHLDFLRPGGAKTGKLLPTGSPVNTIDGVQVSCVDAANPCIFVRAQDVGIDGTILPNDFLKLAEKLDQLEKIRKAGAVAMGMVEREDQVPRTIPKIGIVSPPTTHRVLNGETVDASSLDVVVRFISDGQPHRAVPLTAALCTAVAAKIKGTVVQSCLDQELDKLENFPEHALTIGHSSGTIQVNATMDGKGNAESATVYRTARRIFEGKVYWNE</sequence>
<evidence type="ECO:0000313" key="3">
    <source>
        <dbReference type="EMBL" id="KAF2200521.1"/>
    </source>
</evidence>
<gene>
    <name evidence="3" type="ORF">GQ43DRAFT_449463</name>
</gene>
<evidence type="ECO:0000313" key="4">
    <source>
        <dbReference type="Proteomes" id="UP000799536"/>
    </source>
</evidence>
<evidence type="ECO:0000256" key="1">
    <source>
        <dbReference type="ARBA" id="ARBA00007673"/>
    </source>
</evidence>
<organism evidence="3 4">
    <name type="scientific">Delitschia confertaspora ATCC 74209</name>
    <dbReference type="NCBI Taxonomy" id="1513339"/>
    <lineage>
        <taxon>Eukaryota</taxon>
        <taxon>Fungi</taxon>
        <taxon>Dikarya</taxon>
        <taxon>Ascomycota</taxon>
        <taxon>Pezizomycotina</taxon>
        <taxon>Dothideomycetes</taxon>
        <taxon>Pleosporomycetidae</taxon>
        <taxon>Pleosporales</taxon>
        <taxon>Delitschiaceae</taxon>
        <taxon>Delitschia</taxon>
    </lineage>
</organism>
<dbReference type="PANTHER" id="PTHR43709">
    <property type="entry name" value="ACONITATE ISOMERASE-RELATED"/>
    <property type="match status" value="1"/>
</dbReference>
<evidence type="ECO:0000256" key="2">
    <source>
        <dbReference type="ARBA" id="ARBA00023235"/>
    </source>
</evidence>
<keyword evidence="2" id="KW-0413">Isomerase</keyword>
<reference evidence="3" key="1">
    <citation type="journal article" date="2020" name="Stud. Mycol.">
        <title>101 Dothideomycetes genomes: a test case for predicting lifestyles and emergence of pathogens.</title>
        <authorList>
            <person name="Haridas S."/>
            <person name="Albert R."/>
            <person name="Binder M."/>
            <person name="Bloem J."/>
            <person name="Labutti K."/>
            <person name="Salamov A."/>
            <person name="Andreopoulos B."/>
            <person name="Baker S."/>
            <person name="Barry K."/>
            <person name="Bills G."/>
            <person name="Bluhm B."/>
            <person name="Cannon C."/>
            <person name="Castanera R."/>
            <person name="Culley D."/>
            <person name="Daum C."/>
            <person name="Ezra D."/>
            <person name="Gonzalez J."/>
            <person name="Henrissat B."/>
            <person name="Kuo A."/>
            <person name="Liang C."/>
            <person name="Lipzen A."/>
            <person name="Lutzoni F."/>
            <person name="Magnuson J."/>
            <person name="Mondo S."/>
            <person name="Nolan M."/>
            <person name="Ohm R."/>
            <person name="Pangilinan J."/>
            <person name="Park H.-J."/>
            <person name="Ramirez L."/>
            <person name="Alfaro M."/>
            <person name="Sun H."/>
            <person name="Tritt A."/>
            <person name="Yoshinaga Y."/>
            <person name="Zwiers L.-H."/>
            <person name="Turgeon B."/>
            <person name="Goodwin S."/>
            <person name="Spatafora J."/>
            <person name="Crous P."/>
            <person name="Grigoriev I."/>
        </authorList>
    </citation>
    <scope>NUCLEOTIDE SEQUENCE</scope>
    <source>
        <strain evidence="3">ATCC 74209</strain>
    </source>
</reference>